<keyword evidence="5 11" id="KW-0808">Transferase</keyword>
<evidence type="ECO:0000256" key="5">
    <source>
        <dbReference type="ARBA" id="ARBA00022679"/>
    </source>
</evidence>
<keyword evidence="4 11" id="KW-0028">Amino-acid biosynthesis</keyword>
<evidence type="ECO:0000256" key="8">
    <source>
        <dbReference type="ARBA" id="ARBA00022840"/>
    </source>
</evidence>
<feature type="binding site" evidence="11">
    <location>
        <position position="75"/>
    </location>
    <ligand>
        <name>substrate</name>
    </ligand>
</feature>
<accession>A0A380JNL4</accession>
<gene>
    <name evidence="11 12" type="primary">aroK</name>
    <name evidence="12" type="ORF">NCTC12092_00644</name>
</gene>
<dbReference type="EMBL" id="UHFF01000002">
    <property type="protein sequence ID" value="SUN45742.1"/>
    <property type="molecule type" value="Genomic_DNA"/>
</dbReference>
<dbReference type="InterPro" id="IPR031322">
    <property type="entry name" value="Shikimate/glucono_kinase"/>
</dbReference>
<keyword evidence="11" id="KW-0460">Magnesium</keyword>
<dbReference type="GO" id="GO:0004765">
    <property type="term" value="F:shikimate kinase activity"/>
    <property type="evidence" value="ECO:0007669"/>
    <property type="project" value="UniProtKB-UniRule"/>
</dbReference>
<proteinExistence type="inferred from homology"/>
<dbReference type="Proteomes" id="UP000254461">
    <property type="component" value="Unassembled WGS sequence"/>
</dbReference>
<dbReference type="Gene3D" id="3.40.50.300">
    <property type="entry name" value="P-loop containing nucleotide triphosphate hydrolases"/>
    <property type="match status" value="1"/>
</dbReference>
<comment type="function">
    <text evidence="11">Catalyzes the specific phosphorylation of the 3-hydroxyl group of shikimic acid using ATP as a cosubstrate.</text>
</comment>
<keyword evidence="9 11" id="KW-0057">Aromatic amino acid biosynthesis</keyword>
<comment type="pathway">
    <text evidence="1 11">Metabolic intermediate biosynthesis; chorismate biosynthesis; chorismate from D-erythrose 4-phosphate and phosphoenolpyruvate: step 5/7.</text>
</comment>
<comment type="similarity">
    <text evidence="2 11">Belongs to the shikimate kinase family.</text>
</comment>
<evidence type="ECO:0000256" key="2">
    <source>
        <dbReference type="ARBA" id="ARBA00006997"/>
    </source>
</evidence>
<evidence type="ECO:0000256" key="1">
    <source>
        <dbReference type="ARBA" id="ARBA00004842"/>
    </source>
</evidence>
<dbReference type="InterPro" id="IPR000623">
    <property type="entry name" value="Shikimate_kinase/TSH1"/>
</dbReference>
<dbReference type="PRINTS" id="PR01100">
    <property type="entry name" value="SHIKIMTKNASE"/>
</dbReference>
<dbReference type="AlphaFoldDB" id="A0A380JNL4"/>
<feature type="binding site" evidence="11">
    <location>
        <position position="28"/>
    </location>
    <ligand>
        <name>substrate</name>
    </ligand>
</feature>
<dbReference type="SUPFAM" id="SSF52540">
    <property type="entry name" value="P-loop containing nucleoside triphosphate hydrolases"/>
    <property type="match status" value="1"/>
</dbReference>
<dbReference type="GO" id="GO:0009073">
    <property type="term" value="P:aromatic amino acid family biosynthetic process"/>
    <property type="evidence" value="ECO:0007669"/>
    <property type="project" value="UniProtKB-KW"/>
</dbReference>
<protein>
    <recommendedName>
        <fullName evidence="3 11">Shikimate kinase</fullName>
        <shortName evidence="11">SK</shortName>
        <ecNumber evidence="3 11">2.7.1.71</ecNumber>
    </recommendedName>
</protein>
<feature type="binding site" evidence="11">
    <location>
        <position position="134"/>
    </location>
    <ligand>
        <name>substrate</name>
    </ligand>
</feature>
<dbReference type="InterPro" id="IPR023000">
    <property type="entry name" value="Shikimate_kinase_CS"/>
</dbReference>
<evidence type="ECO:0000256" key="3">
    <source>
        <dbReference type="ARBA" id="ARBA00012154"/>
    </source>
</evidence>
<dbReference type="GO" id="GO:0005829">
    <property type="term" value="C:cytosol"/>
    <property type="evidence" value="ECO:0007669"/>
    <property type="project" value="TreeGrafter"/>
</dbReference>
<feature type="binding site" evidence="11">
    <location>
        <begin position="10"/>
        <end position="15"/>
    </location>
    <ligand>
        <name>ATP</name>
        <dbReference type="ChEBI" id="CHEBI:30616"/>
    </ligand>
</feature>
<dbReference type="GO" id="GO:0000287">
    <property type="term" value="F:magnesium ion binding"/>
    <property type="evidence" value="ECO:0007669"/>
    <property type="project" value="UniProtKB-UniRule"/>
</dbReference>
<dbReference type="HAMAP" id="MF_00109">
    <property type="entry name" value="Shikimate_kinase"/>
    <property type="match status" value="1"/>
</dbReference>
<keyword evidence="11" id="KW-0963">Cytoplasm</keyword>
<evidence type="ECO:0000313" key="13">
    <source>
        <dbReference type="Proteomes" id="UP000254461"/>
    </source>
</evidence>
<keyword evidence="11" id="KW-0479">Metal-binding</keyword>
<keyword evidence="8 11" id="KW-0067">ATP-binding</keyword>
<feature type="binding site" evidence="11">
    <location>
        <position position="52"/>
    </location>
    <ligand>
        <name>substrate</name>
    </ligand>
</feature>
<dbReference type="PANTHER" id="PTHR21087:SF16">
    <property type="entry name" value="SHIKIMATE KINASE 1, CHLOROPLASTIC"/>
    <property type="match status" value="1"/>
</dbReference>
<dbReference type="InterPro" id="IPR027417">
    <property type="entry name" value="P-loop_NTPase"/>
</dbReference>
<dbReference type="PROSITE" id="PS01128">
    <property type="entry name" value="SHIKIMATE_KINASE"/>
    <property type="match status" value="1"/>
</dbReference>
<keyword evidence="7 11" id="KW-0418">Kinase</keyword>
<feature type="binding site" evidence="11">
    <location>
        <position position="116"/>
    </location>
    <ligand>
        <name>ATP</name>
        <dbReference type="ChEBI" id="CHEBI:30616"/>
    </ligand>
</feature>
<dbReference type="PANTHER" id="PTHR21087">
    <property type="entry name" value="SHIKIMATE KINASE"/>
    <property type="match status" value="1"/>
</dbReference>
<dbReference type="EC" id="2.7.1.71" evidence="3 11"/>
<organism evidence="12 13">
    <name type="scientific">Streptococcus equi subsp. equi</name>
    <dbReference type="NCBI Taxonomy" id="148942"/>
    <lineage>
        <taxon>Bacteria</taxon>
        <taxon>Bacillati</taxon>
        <taxon>Bacillota</taxon>
        <taxon>Bacilli</taxon>
        <taxon>Lactobacillales</taxon>
        <taxon>Streptococcaceae</taxon>
        <taxon>Streptococcus</taxon>
    </lineage>
</organism>
<comment type="cofactor">
    <cofactor evidence="11">
        <name>Mg(2+)</name>
        <dbReference type="ChEBI" id="CHEBI:18420"/>
    </cofactor>
    <text evidence="11">Binds 1 Mg(2+) ion per subunit.</text>
</comment>
<dbReference type="GO" id="GO:0009423">
    <property type="term" value="P:chorismate biosynthetic process"/>
    <property type="evidence" value="ECO:0007669"/>
    <property type="project" value="UniProtKB-UniRule"/>
</dbReference>
<dbReference type="GO" id="GO:0008652">
    <property type="term" value="P:amino acid biosynthetic process"/>
    <property type="evidence" value="ECO:0007669"/>
    <property type="project" value="UniProtKB-KW"/>
</dbReference>
<evidence type="ECO:0000313" key="12">
    <source>
        <dbReference type="EMBL" id="SUN45742.1"/>
    </source>
</evidence>
<comment type="subunit">
    <text evidence="11">Monomer.</text>
</comment>
<name>A0A380JNL4_9STRE</name>
<evidence type="ECO:0000256" key="6">
    <source>
        <dbReference type="ARBA" id="ARBA00022741"/>
    </source>
</evidence>
<keyword evidence="6 11" id="KW-0547">Nucleotide-binding</keyword>
<evidence type="ECO:0000256" key="9">
    <source>
        <dbReference type="ARBA" id="ARBA00023141"/>
    </source>
</evidence>
<evidence type="ECO:0000256" key="10">
    <source>
        <dbReference type="ARBA" id="ARBA00048567"/>
    </source>
</evidence>
<feature type="binding site" evidence="11">
    <location>
        <position position="14"/>
    </location>
    <ligand>
        <name>Mg(2+)</name>
        <dbReference type="ChEBI" id="CHEBI:18420"/>
    </ligand>
</feature>
<dbReference type="GO" id="GO:0005524">
    <property type="term" value="F:ATP binding"/>
    <property type="evidence" value="ECO:0007669"/>
    <property type="project" value="UniProtKB-UniRule"/>
</dbReference>
<dbReference type="UniPathway" id="UPA00053">
    <property type="reaction ID" value="UER00088"/>
</dbReference>
<reference evidence="12 13" key="1">
    <citation type="submission" date="2018-06" db="EMBL/GenBank/DDBJ databases">
        <authorList>
            <consortium name="Pathogen Informatics"/>
            <person name="Doyle S."/>
        </authorList>
    </citation>
    <scope>NUCLEOTIDE SEQUENCE [LARGE SCALE GENOMIC DNA]</scope>
    <source>
        <strain evidence="12 13">NCTC12092</strain>
    </source>
</reference>
<evidence type="ECO:0000256" key="4">
    <source>
        <dbReference type="ARBA" id="ARBA00022605"/>
    </source>
</evidence>
<dbReference type="RefSeq" id="WP_037578829.1">
    <property type="nucleotide sequence ID" value="NZ_UHFF01000002.1"/>
</dbReference>
<dbReference type="Pfam" id="PF01202">
    <property type="entry name" value="SKI"/>
    <property type="match status" value="1"/>
</dbReference>
<comment type="subcellular location">
    <subcellularLocation>
        <location evidence="11">Cytoplasm</location>
    </subcellularLocation>
</comment>
<dbReference type="CDD" id="cd00464">
    <property type="entry name" value="SK"/>
    <property type="match status" value="1"/>
</dbReference>
<evidence type="ECO:0000256" key="7">
    <source>
        <dbReference type="ARBA" id="ARBA00022777"/>
    </source>
</evidence>
<sequence length="164" mass="18428">MTRLLLGFMGVGKTTVAAQLDEHFLDMDRLIEAKIGMSISAFFSCRGEAAFRRLESDTLQEVLALDSEAIVSTGGGVVLSKANRELIRKNHKNNILLTASFEVLYDRLKKDRLCQRPLFLNHSEAELYAIFQQRMALYEGLADRVINVEHRTPKEVAAIIANMS</sequence>
<feature type="binding site" evidence="11">
    <location>
        <position position="151"/>
    </location>
    <ligand>
        <name>ATP</name>
        <dbReference type="ChEBI" id="CHEBI:30616"/>
    </ligand>
</feature>
<comment type="catalytic activity">
    <reaction evidence="10 11">
        <text>shikimate + ATP = 3-phosphoshikimate + ADP + H(+)</text>
        <dbReference type="Rhea" id="RHEA:13121"/>
        <dbReference type="ChEBI" id="CHEBI:15378"/>
        <dbReference type="ChEBI" id="CHEBI:30616"/>
        <dbReference type="ChEBI" id="CHEBI:36208"/>
        <dbReference type="ChEBI" id="CHEBI:145989"/>
        <dbReference type="ChEBI" id="CHEBI:456216"/>
        <dbReference type="EC" id="2.7.1.71"/>
    </reaction>
</comment>
<evidence type="ECO:0000256" key="11">
    <source>
        <dbReference type="HAMAP-Rule" id="MF_00109"/>
    </source>
</evidence>